<proteinExistence type="predicted"/>
<evidence type="ECO:0000256" key="1">
    <source>
        <dbReference type="SAM" id="MobiDB-lite"/>
    </source>
</evidence>
<reference evidence="3" key="1">
    <citation type="journal article" date="2019" name="Int. J. Syst. Evol. Microbiol.">
        <title>The Global Catalogue of Microorganisms (GCM) 10K type strain sequencing project: providing services to taxonomists for standard genome sequencing and annotation.</title>
        <authorList>
            <consortium name="The Broad Institute Genomics Platform"/>
            <consortium name="The Broad Institute Genome Sequencing Center for Infectious Disease"/>
            <person name="Wu L."/>
            <person name="Ma J."/>
        </authorList>
    </citation>
    <scope>NUCLEOTIDE SEQUENCE [LARGE SCALE GENOMIC DNA]</scope>
    <source>
        <strain evidence="3">CGMCC 1.10698</strain>
    </source>
</reference>
<dbReference type="RefSeq" id="WP_230068334.1">
    <property type="nucleotide sequence ID" value="NZ_BAABLL010000017.1"/>
</dbReference>
<dbReference type="Proteomes" id="UP001595773">
    <property type="component" value="Unassembled WGS sequence"/>
</dbReference>
<accession>A0ABV8R6Y0</accession>
<evidence type="ECO:0000313" key="2">
    <source>
        <dbReference type="EMBL" id="MFC4267163.1"/>
    </source>
</evidence>
<protein>
    <submittedName>
        <fullName evidence="2">DUF2333 family protein</fullName>
    </submittedName>
</protein>
<gene>
    <name evidence="2" type="ORF">ACFOW9_16265</name>
</gene>
<comment type="caution">
    <text evidence="2">The sequence shown here is derived from an EMBL/GenBank/DDBJ whole genome shotgun (WGS) entry which is preliminary data.</text>
</comment>
<keyword evidence="3" id="KW-1185">Reference proteome</keyword>
<sequence>MMGDWFGMVGWWWAIGLLLAIGLVLVIIRGVRAAGDDSVQNNSQEPRGTDSGAAETPGVPAGYSLSDTHVVN</sequence>
<evidence type="ECO:0000313" key="3">
    <source>
        <dbReference type="Proteomes" id="UP001595773"/>
    </source>
</evidence>
<dbReference type="EMBL" id="JBHSCQ010000024">
    <property type="protein sequence ID" value="MFC4267163.1"/>
    <property type="molecule type" value="Genomic_DNA"/>
</dbReference>
<feature type="region of interest" description="Disordered" evidence="1">
    <location>
        <begin position="36"/>
        <end position="72"/>
    </location>
</feature>
<organism evidence="2 3">
    <name type="scientific">Arthrobacter cryoconiti</name>
    <dbReference type="NCBI Taxonomy" id="748907"/>
    <lineage>
        <taxon>Bacteria</taxon>
        <taxon>Bacillati</taxon>
        <taxon>Actinomycetota</taxon>
        <taxon>Actinomycetes</taxon>
        <taxon>Micrococcales</taxon>
        <taxon>Micrococcaceae</taxon>
        <taxon>Arthrobacter</taxon>
    </lineage>
</organism>
<name>A0ABV8R6Y0_9MICC</name>